<keyword evidence="1" id="KW-0732">Signal</keyword>
<evidence type="ECO:0000256" key="1">
    <source>
        <dbReference type="SAM" id="SignalP"/>
    </source>
</evidence>
<comment type="caution">
    <text evidence="2">The sequence shown here is derived from an EMBL/GenBank/DDBJ whole genome shotgun (WGS) entry which is preliminary data.</text>
</comment>
<keyword evidence="3" id="KW-1185">Reference proteome</keyword>
<organism evidence="2 3">
    <name type="scientific">Ditylenchus destructor</name>
    <dbReference type="NCBI Taxonomy" id="166010"/>
    <lineage>
        <taxon>Eukaryota</taxon>
        <taxon>Metazoa</taxon>
        <taxon>Ecdysozoa</taxon>
        <taxon>Nematoda</taxon>
        <taxon>Chromadorea</taxon>
        <taxon>Rhabditida</taxon>
        <taxon>Tylenchina</taxon>
        <taxon>Tylenchomorpha</taxon>
        <taxon>Sphaerularioidea</taxon>
        <taxon>Anguinidae</taxon>
        <taxon>Anguininae</taxon>
        <taxon>Ditylenchus</taxon>
    </lineage>
</organism>
<dbReference type="Proteomes" id="UP001201812">
    <property type="component" value="Unassembled WGS sequence"/>
</dbReference>
<protein>
    <submittedName>
        <fullName evidence="2">Uncharacterized protein</fullName>
    </submittedName>
</protein>
<reference evidence="2" key="1">
    <citation type="submission" date="2022-01" db="EMBL/GenBank/DDBJ databases">
        <title>Genome Sequence Resource for Two Populations of Ditylenchus destructor, the Migratory Endoparasitic Phytonematode.</title>
        <authorList>
            <person name="Zhang H."/>
            <person name="Lin R."/>
            <person name="Xie B."/>
        </authorList>
    </citation>
    <scope>NUCLEOTIDE SEQUENCE</scope>
    <source>
        <strain evidence="2">BazhouSP</strain>
    </source>
</reference>
<proteinExistence type="predicted"/>
<accession>A0AAD4QUS5</accession>
<feature type="signal peptide" evidence="1">
    <location>
        <begin position="1"/>
        <end position="19"/>
    </location>
</feature>
<evidence type="ECO:0000313" key="3">
    <source>
        <dbReference type="Proteomes" id="UP001201812"/>
    </source>
</evidence>
<dbReference type="AlphaFoldDB" id="A0AAD4QUS5"/>
<gene>
    <name evidence="2" type="ORF">DdX_22338</name>
</gene>
<sequence length="119" mass="12768">MRIRFAIVLLISFIGSAHSQDDPNICPSDCSVNPNMQPEDCGGSDGHSPGPDKYSLTPCEGMGGYCASEKCCCLDFVTSTVPTTVTTPTTPVLLSSEIDMTYILERDSKCATPSKLRKI</sequence>
<dbReference type="EMBL" id="JAKKPZ010001107">
    <property type="protein sequence ID" value="KAI1690687.1"/>
    <property type="molecule type" value="Genomic_DNA"/>
</dbReference>
<evidence type="ECO:0000313" key="2">
    <source>
        <dbReference type="EMBL" id="KAI1690687.1"/>
    </source>
</evidence>
<name>A0AAD4QUS5_9BILA</name>
<feature type="chain" id="PRO_5041959570" evidence="1">
    <location>
        <begin position="20"/>
        <end position="119"/>
    </location>
</feature>